<accession>A0ABT5ANP4</accession>
<dbReference type="InterPro" id="IPR029057">
    <property type="entry name" value="PRTase-like"/>
</dbReference>
<dbReference type="PANTHER" id="PTHR47505:SF1">
    <property type="entry name" value="DNA UTILIZATION PROTEIN YHGH"/>
    <property type="match status" value="1"/>
</dbReference>
<keyword evidence="3" id="KW-1185">Reference proteome</keyword>
<dbReference type="Gene3D" id="3.40.50.2020">
    <property type="match status" value="1"/>
</dbReference>
<dbReference type="RefSeq" id="WP_271731626.1">
    <property type="nucleotide sequence ID" value="NZ_JANQDP010000060.1"/>
</dbReference>
<dbReference type="PANTHER" id="PTHR47505">
    <property type="entry name" value="DNA UTILIZATION PROTEIN YHGH"/>
    <property type="match status" value="1"/>
</dbReference>
<dbReference type="SUPFAM" id="SSF53271">
    <property type="entry name" value="PRTase-like"/>
    <property type="match status" value="1"/>
</dbReference>
<dbReference type="InterPro" id="IPR051910">
    <property type="entry name" value="ComF/GntX_DNA_util-trans"/>
</dbReference>
<comment type="similarity">
    <text evidence="1">Belongs to the ComF/GntX family.</text>
</comment>
<protein>
    <submittedName>
        <fullName evidence="2">ComF family protein</fullName>
    </submittedName>
</protein>
<dbReference type="Proteomes" id="UP001212499">
    <property type="component" value="Unassembled WGS sequence"/>
</dbReference>
<sequence length="232" mass="25723">MPTWKQNFNNFLNLFLQSSCLLCQRTTSGEFCPYCIKQLKNCQHGDPAALWQQAIPVFGWGVYGGIVKRAIAVMKYENQPQIARPLGQWLGEAWLLSNVSKSKPRPVVVPIPLHPNKQKKRGYNQAALIAESFCQTTGLKLLANGLKRVQETEAQFGLSASQRESNLASAFSVGRELHSRRINVPILLVDDIYTTGATLRSAVQTLNQDGIPVLGLAAVTTAVKDKYLKVDR</sequence>
<evidence type="ECO:0000256" key="1">
    <source>
        <dbReference type="ARBA" id="ARBA00008007"/>
    </source>
</evidence>
<evidence type="ECO:0000313" key="2">
    <source>
        <dbReference type="EMBL" id="MDB9538932.1"/>
    </source>
</evidence>
<comment type="caution">
    <text evidence="2">The sequence shown here is derived from an EMBL/GenBank/DDBJ whole genome shotgun (WGS) entry which is preliminary data.</text>
</comment>
<dbReference type="CDD" id="cd06223">
    <property type="entry name" value="PRTases_typeI"/>
    <property type="match status" value="1"/>
</dbReference>
<evidence type="ECO:0000313" key="3">
    <source>
        <dbReference type="Proteomes" id="UP001212499"/>
    </source>
</evidence>
<name>A0ABT5ANP4_9CYAN</name>
<dbReference type="EMBL" id="JAQMUH010000060">
    <property type="protein sequence ID" value="MDB9538932.1"/>
    <property type="molecule type" value="Genomic_DNA"/>
</dbReference>
<proteinExistence type="inferred from homology"/>
<dbReference type="InterPro" id="IPR000836">
    <property type="entry name" value="PRTase_dom"/>
</dbReference>
<gene>
    <name evidence="2" type="ORF">PN457_04525</name>
</gene>
<organism evidence="2 3">
    <name type="scientific">Anabaenopsis arnoldii</name>
    <dbReference type="NCBI Taxonomy" id="2152938"/>
    <lineage>
        <taxon>Bacteria</taxon>
        <taxon>Bacillati</taxon>
        <taxon>Cyanobacteriota</taxon>
        <taxon>Cyanophyceae</taxon>
        <taxon>Nostocales</taxon>
        <taxon>Nodulariaceae</taxon>
        <taxon>Anabaenopsis</taxon>
    </lineage>
</organism>
<reference evidence="2 3" key="1">
    <citation type="submission" date="2023-01" db="EMBL/GenBank/DDBJ databases">
        <title>Genomes from the Australian National Cyanobacteria Reference Collection.</title>
        <authorList>
            <person name="Willis A."/>
            <person name="Lee E.M.F."/>
        </authorList>
    </citation>
    <scope>NUCLEOTIDE SEQUENCE [LARGE SCALE GENOMIC DNA]</scope>
    <source>
        <strain evidence="2 3">CS-1033</strain>
    </source>
</reference>